<accession>A0A371GMJ5</accession>
<evidence type="ECO:0000313" key="4">
    <source>
        <dbReference type="Proteomes" id="UP000257109"/>
    </source>
</evidence>
<dbReference type="SMART" id="SM00751">
    <property type="entry name" value="BSD"/>
    <property type="match status" value="1"/>
</dbReference>
<proteinExistence type="predicted"/>
<sequence length="361" mass="39397">MSNQINKRLKVPCSPLLAPNAVVSLSNKISNLSHSVRSSSSPPSSSSNLFLYPPFPLREQSMEDLWKRAKTFAEEAAKKSQALTPSSSRIADLVSETAKKSKELAAEASKQADILKSVALRQADQIKSFSDTISIPPQFAAIASAATATVASPPEPSPQDLHKFGISDDLRSFVKGLTSTTFQNFPLSSDEPEGSDGATVGSNVRKDLNEFQEKHATLVLTSVKEISRLRYELCPRTMKERHFWKIYFTLVNTHVAPFENQYMEEVQLRAAAEQNVDTKVEQTTVTGGTGKAEATGKNVKSRSSNASSTEQDLDTFLLGDLEDSDEAPDDGEGSFDDDFDKIGNSDVEDEKHVKKTTATTV</sequence>
<dbReference type="SUPFAM" id="SSF140383">
    <property type="entry name" value="BSD domain-like"/>
    <property type="match status" value="1"/>
</dbReference>
<feature type="region of interest" description="Disordered" evidence="1">
    <location>
        <begin position="273"/>
        <end position="361"/>
    </location>
</feature>
<feature type="compositionally biased region" description="Polar residues" evidence="1">
    <location>
        <begin position="301"/>
        <end position="310"/>
    </location>
</feature>
<dbReference type="OrthoDB" id="47923at2759"/>
<dbReference type="PANTHER" id="PTHR31923:SF36">
    <property type="entry name" value="BSD DOMAIN-CONTAINING PROTEIN"/>
    <property type="match status" value="1"/>
</dbReference>
<comment type="caution">
    <text evidence="3">The sequence shown here is derived from an EMBL/GenBank/DDBJ whole genome shotgun (WGS) entry which is preliminary data.</text>
</comment>
<feature type="compositionally biased region" description="Low complexity" evidence="1">
    <location>
        <begin position="283"/>
        <end position="297"/>
    </location>
</feature>
<reference evidence="3" key="1">
    <citation type="submission" date="2018-05" db="EMBL/GenBank/DDBJ databases">
        <title>Draft genome of Mucuna pruriens seed.</title>
        <authorList>
            <person name="Nnadi N.E."/>
            <person name="Vos R."/>
            <person name="Hasami M.H."/>
            <person name="Devisetty U.K."/>
            <person name="Aguiy J.C."/>
        </authorList>
    </citation>
    <scope>NUCLEOTIDE SEQUENCE [LARGE SCALE GENOMIC DNA]</scope>
    <source>
        <strain evidence="3">JCA_2017</strain>
    </source>
</reference>
<evidence type="ECO:0000256" key="1">
    <source>
        <dbReference type="SAM" id="MobiDB-lite"/>
    </source>
</evidence>
<dbReference type="PANTHER" id="PTHR31923">
    <property type="entry name" value="BSD DOMAIN-CONTAINING PROTEIN"/>
    <property type="match status" value="1"/>
</dbReference>
<feature type="compositionally biased region" description="Acidic residues" evidence="1">
    <location>
        <begin position="320"/>
        <end position="339"/>
    </location>
</feature>
<dbReference type="Gene3D" id="1.10.3970.10">
    <property type="entry name" value="BSD domain"/>
    <property type="match status" value="1"/>
</dbReference>
<feature type="domain" description="BSD" evidence="2">
    <location>
        <begin position="210"/>
        <end position="255"/>
    </location>
</feature>
<evidence type="ECO:0000313" key="3">
    <source>
        <dbReference type="EMBL" id="RDX91789.1"/>
    </source>
</evidence>
<gene>
    <name evidence="3" type="ORF">CR513_26173</name>
</gene>
<dbReference type="AlphaFoldDB" id="A0A371GMJ5"/>
<dbReference type="PROSITE" id="PS50858">
    <property type="entry name" value="BSD"/>
    <property type="match status" value="1"/>
</dbReference>
<feature type="non-terminal residue" evidence="3">
    <location>
        <position position="1"/>
    </location>
</feature>
<evidence type="ECO:0000259" key="2">
    <source>
        <dbReference type="PROSITE" id="PS50858"/>
    </source>
</evidence>
<dbReference type="Pfam" id="PF03909">
    <property type="entry name" value="BSD"/>
    <property type="match status" value="1"/>
</dbReference>
<name>A0A371GMJ5_MUCPR</name>
<keyword evidence="4" id="KW-1185">Reference proteome</keyword>
<dbReference type="InterPro" id="IPR005607">
    <property type="entry name" value="BSD_dom"/>
</dbReference>
<protein>
    <recommendedName>
        <fullName evidence="2">BSD domain-containing protein</fullName>
    </recommendedName>
</protein>
<organism evidence="3 4">
    <name type="scientific">Mucuna pruriens</name>
    <name type="common">Velvet bean</name>
    <name type="synonym">Dolichos pruriens</name>
    <dbReference type="NCBI Taxonomy" id="157652"/>
    <lineage>
        <taxon>Eukaryota</taxon>
        <taxon>Viridiplantae</taxon>
        <taxon>Streptophyta</taxon>
        <taxon>Embryophyta</taxon>
        <taxon>Tracheophyta</taxon>
        <taxon>Spermatophyta</taxon>
        <taxon>Magnoliopsida</taxon>
        <taxon>eudicotyledons</taxon>
        <taxon>Gunneridae</taxon>
        <taxon>Pentapetalae</taxon>
        <taxon>rosids</taxon>
        <taxon>fabids</taxon>
        <taxon>Fabales</taxon>
        <taxon>Fabaceae</taxon>
        <taxon>Papilionoideae</taxon>
        <taxon>50 kb inversion clade</taxon>
        <taxon>NPAAA clade</taxon>
        <taxon>indigoferoid/millettioid clade</taxon>
        <taxon>Phaseoleae</taxon>
        <taxon>Mucuna</taxon>
    </lineage>
</organism>
<dbReference type="InterPro" id="IPR035925">
    <property type="entry name" value="BSD_dom_sf"/>
</dbReference>
<dbReference type="EMBL" id="QJKJ01005033">
    <property type="protein sequence ID" value="RDX91789.1"/>
    <property type="molecule type" value="Genomic_DNA"/>
</dbReference>
<dbReference type="Proteomes" id="UP000257109">
    <property type="component" value="Unassembled WGS sequence"/>
</dbReference>